<name>A0ABP9RA20_9RHOO</name>
<protein>
    <submittedName>
        <fullName evidence="1">Uncharacterized protein</fullName>
    </submittedName>
</protein>
<dbReference type="Proteomes" id="UP001500547">
    <property type="component" value="Unassembled WGS sequence"/>
</dbReference>
<accession>A0ABP9RA20</accession>
<dbReference type="EMBL" id="BAABLD010000023">
    <property type="protein sequence ID" value="GAA5172938.1"/>
    <property type="molecule type" value="Genomic_DNA"/>
</dbReference>
<sequence length="107" mass="12180">MIEEILDEASQYKDQLSKKDQDALVELIGSYILEVAHRKHGGKYLWHEKENQPVLVIGEPKFHVAIITFNKVRGRMSGDKGDNIPFFYEGFAERVKSATPGTKALYV</sequence>
<gene>
    <name evidence="1" type="ORF">GCM10025770_39710</name>
</gene>
<evidence type="ECO:0000313" key="2">
    <source>
        <dbReference type="Proteomes" id="UP001500547"/>
    </source>
</evidence>
<organism evidence="1 2">
    <name type="scientific">Viridibacterium curvum</name>
    <dbReference type="NCBI Taxonomy" id="1101404"/>
    <lineage>
        <taxon>Bacteria</taxon>
        <taxon>Pseudomonadati</taxon>
        <taxon>Pseudomonadota</taxon>
        <taxon>Betaproteobacteria</taxon>
        <taxon>Rhodocyclales</taxon>
        <taxon>Rhodocyclaceae</taxon>
        <taxon>Viridibacterium</taxon>
    </lineage>
</organism>
<comment type="caution">
    <text evidence="1">The sequence shown here is derived from an EMBL/GenBank/DDBJ whole genome shotgun (WGS) entry which is preliminary data.</text>
</comment>
<reference evidence="2" key="1">
    <citation type="journal article" date="2019" name="Int. J. Syst. Evol. Microbiol.">
        <title>The Global Catalogue of Microorganisms (GCM) 10K type strain sequencing project: providing services to taxonomists for standard genome sequencing and annotation.</title>
        <authorList>
            <consortium name="The Broad Institute Genomics Platform"/>
            <consortium name="The Broad Institute Genome Sequencing Center for Infectious Disease"/>
            <person name="Wu L."/>
            <person name="Ma J."/>
        </authorList>
    </citation>
    <scope>NUCLEOTIDE SEQUENCE [LARGE SCALE GENOMIC DNA]</scope>
    <source>
        <strain evidence="2">JCM 18715</strain>
    </source>
</reference>
<keyword evidence="2" id="KW-1185">Reference proteome</keyword>
<evidence type="ECO:0000313" key="1">
    <source>
        <dbReference type="EMBL" id="GAA5172938.1"/>
    </source>
</evidence>
<proteinExistence type="predicted"/>